<dbReference type="GO" id="GO:0005737">
    <property type="term" value="C:cytoplasm"/>
    <property type="evidence" value="ECO:0007669"/>
    <property type="project" value="UniProtKB-SubCell"/>
</dbReference>
<dbReference type="InterPro" id="IPR026022">
    <property type="entry name" value="PhoU_dom"/>
</dbReference>
<keyword evidence="1" id="KW-0813">Transport</keyword>
<feature type="domain" description="PhoU" evidence="2">
    <location>
        <begin position="118"/>
        <end position="222"/>
    </location>
</feature>
<comment type="subcellular location">
    <subcellularLocation>
        <location evidence="1">Cytoplasm</location>
    </subcellularLocation>
</comment>
<dbReference type="GO" id="GO:0006817">
    <property type="term" value="P:phosphate ion transport"/>
    <property type="evidence" value="ECO:0007669"/>
    <property type="project" value="UniProtKB-KW"/>
</dbReference>
<organism evidence="3 4">
    <name type="scientific">Halorubrum glutamatedens</name>
    <dbReference type="NCBI Taxonomy" id="2707018"/>
    <lineage>
        <taxon>Archaea</taxon>
        <taxon>Methanobacteriati</taxon>
        <taxon>Methanobacteriota</taxon>
        <taxon>Stenosarchaea group</taxon>
        <taxon>Halobacteria</taxon>
        <taxon>Halobacteriales</taxon>
        <taxon>Haloferacaceae</taxon>
        <taxon>Halorubrum</taxon>
    </lineage>
</organism>
<keyword evidence="1" id="KW-0963">Cytoplasm</keyword>
<dbReference type="InterPro" id="IPR028366">
    <property type="entry name" value="PhoU"/>
</dbReference>
<evidence type="ECO:0000259" key="2">
    <source>
        <dbReference type="Pfam" id="PF01895"/>
    </source>
</evidence>
<dbReference type="Proteomes" id="UP001596145">
    <property type="component" value="Unassembled WGS sequence"/>
</dbReference>
<evidence type="ECO:0000256" key="1">
    <source>
        <dbReference type="PIRNR" id="PIRNR003107"/>
    </source>
</evidence>
<reference evidence="3 4" key="1">
    <citation type="journal article" date="2019" name="Int. J. Syst. Evol. Microbiol.">
        <title>The Global Catalogue of Microorganisms (GCM) 10K type strain sequencing project: providing services to taxonomists for standard genome sequencing and annotation.</title>
        <authorList>
            <consortium name="The Broad Institute Genomics Platform"/>
            <consortium name="The Broad Institute Genome Sequencing Center for Infectious Disease"/>
            <person name="Wu L."/>
            <person name="Ma J."/>
        </authorList>
    </citation>
    <scope>NUCLEOTIDE SEQUENCE [LARGE SCALE GENOMIC DNA]</scope>
    <source>
        <strain evidence="3 4">CGMCC 1.16026</strain>
    </source>
</reference>
<dbReference type="PANTHER" id="PTHR42930:SF3">
    <property type="entry name" value="PHOSPHATE-SPECIFIC TRANSPORT SYSTEM ACCESSORY PROTEIN PHOU"/>
    <property type="match status" value="1"/>
</dbReference>
<dbReference type="RefSeq" id="WP_122103999.1">
    <property type="nucleotide sequence ID" value="NZ_JBHSKV010000001.1"/>
</dbReference>
<evidence type="ECO:0000313" key="4">
    <source>
        <dbReference type="Proteomes" id="UP001596145"/>
    </source>
</evidence>
<name>A0ABD5QM18_9EURY</name>
<accession>A0ABD5QM18</accession>
<gene>
    <name evidence="3" type="primary">phoU</name>
    <name evidence="3" type="ORF">ACFPJA_01090</name>
</gene>
<keyword evidence="1" id="KW-0592">Phosphate transport</keyword>
<dbReference type="Pfam" id="PF01895">
    <property type="entry name" value="PhoU"/>
    <property type="match status" value="2"/>
</dbReference>
<dbReference type="SUPFAM" id="SSF109755">
    <property type="entry name" value="PhoU-like"/>
    <property type="match status" value="1"/>
</dbReference>
<comment type="similarity">
    <text evidence="1">Belongs to the PhoU family.</text>
</comment>
<dbReference type="EMBL" id="JBHSKV010000001">
    <property type="protein sequence ID" value="MFC5133325.1"/>
    <property type="molecule type" value="Genomic_DNA"/>
</dbReference>
<dbReference type="InterPro" id="IPR038078">
    <property type="entry name" value="PhoU-like_sf"/>
</dbReference>
<dbReference type="PANTHER" id="PTHR42930">
    <property type="entry name" value="PHOSPHATE-SPECIFIC TRANSPORT SYSTEM ACCESSORY PROTEIN PHOU"/>
    <property type="match status" value="1"/>
</dbReference>
<dbReference type="Gene3D" id="1.20.58.220">
    <property type="entry name" value="Phosphate transport system protein phou homolog 2, domain 2"/>
    <property type="match status" value="1"/>
</dbReference>
<dbReference type="AlphaFoldDB" id="A0ABD5QM18"/>
<dbReference type="NCBIfam" id="TIGR02135">
    <property type="entry name" value="phoU_full"/>
    <property type="match status" value="1"/>
</dbReference>
<feature type="domain" description="PhoU" evidence="2">
    <location>
        <begin position="19"/>
        <end position="102"/>
    </location>
</feature>
<comment type="subunit">
    <text evidence="1">Homodimer.</text>
</comment>
<dbReference type="PIRSF" id="PIRSF003107">
    <property type="entry name" value="PhoU"/>
    <property type="match status" value="1"/>
</dbReference>
<proteinExistence type="inferred from homology"/>
<comment type="function">
    <text evidence="1">Plays a role in the regulation of phosphate uptake.</text>
</comment>
<sequence>MPRENYQKRLEDLSEDVVGMGDLVLERYDAAIEAAETGDDDLARDVIEGDHEVNERYLELEEECTELLALQQPVAGDLRLVTASFKVITDLERVADLATNLAGYGGDDGGLHPAVEFRKLGHAAGDMVADAVAAYEAGDPEACRAVAARDDDLDERCRRASEAVVRDLLEADRARVEAAGADRNVETEADELAAAIDDVSRALLAIRDIERVGDHAVNIAARTLYMVENDDELIY</sequence>
<keyword evidence="4" id="KW-1185">Reference proteome</keyword>
<protein>
    <recommendedName>
        <fullName evidence="1">Phosphate-specific transport system accessory protein PhoU</fullName>
    </recommendedName>
</protein>
<comment type="caution">
    <text evidence="3">The sequence shown here is derived from an EMBL/GenBank/DDBJ whole genome shotgun (WGS) entry which is preliminary data.</text>
</comment>
<evidence type="ECO:0000313" key="3">
    <source>
        <dbReference type="EMBL" id="MFC5133325.1"/>
    </source>
</evidence>